<gene>
    <name evidence="3" type="ORF">J2Z32_003948</name>
</gene>
<dbReference type="RefSeq" id="WP_210090856.1">
    <property type="nucleotide sequence ID" value="NZ_JAGGKG010000024.1"/>
</dbReference>
<dbReference type="InterPro" id="IPR013830">
    <property type="entry name" value="SGNH_hydro"/>
</dbReference>
<organism evidence="3 4">
    <name type="scientific">Paenibacillus turicensis</name>
    <dbReference type="NCBI Taxonomy" id="160487"/>
    <lineage>
        <taxon>Bacteria</taxon>
        <taxon>Bacillati</taxon>
        <taxon>Bacillota</taxon>
        <taxon>Bacilli</taxon>
        <taxon>Bacillales</taxon>
        <taxon>Paenibacillaceae</taxon>
        <taxon>Paenibacillus</taxon>
    </lineage>
</organism>
<dbReference type="PANTHER" id="PTHR30383">
    <property type="entry name" value="THIOESTERASE 1/PROTEASE 1/LYSOPHOSPHOLIPASE L1"/>
    <property type="match status" value="1"/>
</dbReference>
<dbReference type="PANTHER" id="PTHR30383:SF27">
    <property type="entry name" value="SPORE GERMINATION LIPASE LIPC"/>
    <property type="match status" value="1"/>
</dbReference>
<dbReference type="EMBL" id="JAGGKG010000024">
    <property type="protein sequence ID" value="MBP1907273.1"/>
    <property type="molecule type" value="Genomic_DNA"/>
</dbReference>
<keyword evidence="1" id="KW-1133">Transmembrane helix</keyword>
<dbReference type="Gene3D" id="3.40.50.1110">
    <property type="entry name" value="SGNH hydrolase"/>
    <property type="match status" value="1"/>
</dbReference>
<sequence length="278" mass="30234">MRSTSRIWIITGLLSGLATILLLVGFVYGVKDILYPAATSASEDKAAASPPSVADQQPPLQNHLDVTAIGDSLAKGTGDDKGLGFAGRTVQTLTEQKIESQLRNNLGINGLKTAGLLDMLEEKGVKHALQQSNVILLSIGGNDLFQGAQALQNGGQLPTWNDLEKAIRDAGENFKKIIKKLNEINPDAQLVYVSLYNPFTDLKDMKGIGNRAVSSWNLLTSEVLSSYEHTLVVPTFDLYVNNGGRYLSSDHFHPNQDGYQIIAQRIVQSIYIEGLVKK</sequence>
<evidence type="ECO:0000313" key="4">
    <source>
        <dbReference type="Proteomes" id="UP001519272"/>
    </source>
</evidence>
<feature type="domain" description="SGNH hydrolase-type esterase" evidence="2">
    <location>
        <begin position="68"/>
        <end position="261"/>
    </location>
</feature>
<dbReference type="Pfam" id="PF13472">
    <property type="entry name" value="Lipase_GDSL_2"/>
    <property type="match status" value="1"/>
</dbReference>
<name>A0ABS4FY53_9BACL</name>
<dbReference type="InterPro" id="IPR051532">
    <property type="entry name" value="Ester_Hydrolysis_Enzymes"/>
</dbReference>
<evidence type="ECO:0000256" key="1">
    <source>
        <dbReference type="SAM" id="Phobius"/>
    </source>
</evidence>
<proteinExistence type="predicted"/>
<feature type="transmembrane region" description="Helical" evidence="1">
    <location>
        <begin position="7"/>
        <end position="30"/>
    </location>
</feature>
<evidence type="ECO:0000259" key="2">
    <source>
        <dbReference type="Pfam" id="PF13472"/>
    </source>
</evidence>
<evidence type="ECO:0000313" key="3">
    <source>
        <dbReference type="EMBL" id="MBP1907273.1"/>
    </source>
</evidence>
<keyword evidence="1" id="KW-0812">Transmembrane</keyword>
<dbReference type="Proteomes" id="UP001519272">
    <property type="component" value="Unassembled WGS sequence"/>
</dbReference>
<keyword evidence="4" id="KW-1185">Reference proteome</keyword>
<dbReference type="InterPro" id="IPR036514">
    <property type="entry name" value="SGNH_hydro_sf"/>
</dbReference>
<dbReference type="SUPFAM" id="SSF52266">
    <property type="entry name" value="SGNH hydrolase"/>
    <property type="match status" value="1"/>
</dbReference>
<comment type="caution">
    <text evidence="3">The sequence shown here is derived from an EMBL/GenBank/DDBJ whole genome shotgun (WGS) entry which is preliminary data.</text>
</comment>
<reference evidence="3 4" key="1">
    <citation type="submission" date="2021-03" db="EMBL/GenBank/DDBJ databases">
        <title>Genomic Encyclopedia of Type Strains, Phase IV (KMG-IV): sequencing the most valuable type-strain genomes for metagenomic binning, comparative biology and taxonomic classification.</title>
        <authorList>
            <person name="Goeker M."/>
        </authorList>
    </citation>
    <scope>NUCLEOTIDE SEQUENCE [LARGE SCALE GENOMIC DNA]</scope>
    <source>
        <strain evidence="3 4">DSM 14349</strain>
    </source>
</reference>
<accession>A0ABS4FY53</accession>
<protein>
    <submittedName>
        <fullName evidence="3">Lysophospholipase L1-like esterase</fullName>
    </submittedName>
</protein>
<keyword evidence="1" id="KW-0472">Membrane</keyword>